<dbReference type="Proteomes" id="UP000054558">
    <property type="component" value="Unassembled WGS sequence"/>
</dbReference>
<evidence type="ECO:0000313" key="18">
    <source>
        <dbReference type="EMBL" id="GAQ81203.1"/>
    </source>
</evidence>
<dbReference type="CDD" id="cd17759">
    <property type="entry name" value="MCM8"/>
    <property type="match status" value="1"/>
</dbReference>
<dbReference type="PANTHER" id="PTHR11630:SF47">
    <property type="entry name" value="DNA HELICASE MCM8"/>
    <property type="match status" value="1"/>
</dbReference>
<evidence type="ECO:0000313" key="19">
    <source>
        <dbReference type="Proteomes" id="UP000054558"/>
    </source>
</evidence>
<dbReference type="Pfam" id="PF25051">
    <property type="entry name" value="WHD_MCM8"/>
    <property type="match status" value="1"/>
</dbReference>
<dbReference type="SUPFAM" id="SSF50249">
    <property type="entry name" value="Nucleic acid-binding proteins"/>
    <property type="match status" value="1"/>
</dbReference>
<dbReference type="GO" id="GO:0003678">
    <property type="term" value="F:DNA helicase activity"/>
    <property type="evidence" value="ECO:0007669"/>
    <property type="project" value="UniProtKB-EC"/>
</dbReference>
<dbReference type="OrthoDB" id="422555at2759"/>
<dbReference type="GO" id="GO:0003697">
    <property type="term" value="F:single-stranded DNA binding"/>
    <property type="evidence" value="ECO:0000318"/>
    <property type="project" value="GO_Central"/>
</dbReference>
<evidence type="ECO:0000256" key="6">
    <source>
        <dbReference type="ARBA" id="ARBA00022801"/>
    </source>
</evidence>
<comment type="subcellular location">
    <subcellularLocation>
        <location evidence="1">Nucleus</location>
    </subcellularLocation>
</comment>
<keyword evidence="7" id="KW-0347">Helicase</keyword>
<dbReference type="InterPro" id="IPR041562">
    <property type="entry name" value="MCM_lid"/>
</dbReference>
<evidence type="ECO:0000256" key="3">
    <source>
        <dbReference type="ARBA" id="ARBA00012551"/>
    </source>
</evidence>
<evidence type="ECO:0000256" key="9">
    <source>
        <dbReference type="ARBA" id="ARBA00023125"/>
    </source>
</evidence>
<reference evidence="18 19" key="1">
    <citation type="journal article" date="2014" name="Nat. Commun.">
        <title>Klebsormidium flaccidum genome reveals primary factors for plant terrestrial adaptation.</title>
        <authorList>
            <person name="Hori K."/>
            <person name="Maruyama F."/>
            <person name="Fujisawa T."/>
            <person name="Togashi T."/>
            <person name="Yamamoto N."/>
            <person name="Seo M."/>
            <person name="Sato S."/>
            <person name="Yamada T."/>
            <person name="Mori H."/>
            <person name="Tajima N."/>
            <person name="Moriyama T."/>
            <person name="Ikeuchi M."/>
            <person name="Watanabe M."/>
            <person name="Wada H."/>
            <person name="Kobayashi K."/>
            <person name="Saito M."/>
            <person name="Masuda T."/>
            <person name="Sasaki-Sekimoto Y."/>
            <person name="Mashiguchi K."/>
            <person name="Awai K."/>
            <person name="Shimojima M."/>
            <person name="Masuda S."/>
            <person name="Iwai M."/>
            <person name="Nobusawa T."/>
            <person name="Narise T."/>
            <person name="Kondo S."/>
            <person name="Saito H."/>
            <person name="Sato R."/>
            <person name="Murakawa M."/>
            <person name="Ihara Y."/>
            <person name="Oshima-Yamada Y."/>
            <person name="Ohtaka K."/>
            <person name="Satoh M."/>
            <person name="Sonobe K."/>
            <person name="Ishii M."/>
            <person name="Ohtani R."/>
            <person name="Kanamori-Sato M."/>
            <person name="Honoki R."/>
            <person name="Miyazaki D."/>
            <person name="Mochizuki H."/>
            <person name="Umetsu J."/>
            <person name="Higashi K."/>
            <person name="Shibata D."/>
            <person name="Kamiya Y."/>
            <person name="Sato N."/>
            <person name="Nakamura Y."/>
            <person name="Tabata S."/>
            <person name="Ida S."/>
            <person name="Kurokawa K."/>
            <person name="Ohta H."/>
        </authorList>
    </citation>
    <scope>NUCLEOTIDE SEQUENCE [LARGE SCALE GENOMIC DNA]</scope>
    <source>
        <strain evidence="18 19">NIES-2285</strain>
    </source>
</reference>
<dbReference type="InterPro" id="IPR056875">
    <property type="entry name" value="MCM8/REC_WHD"/>
</dbReference>
<evidence type="ECO:0000256" key="16">
    <source>
        <dbReference type="SAM" id="MobiDB-lite"/>
    </source>
</evidence>
<evidence type="ECO:0000256" key="4">
    <source>
        <dbReference type="ARBA" id="ARBA00022741"/>
    </source>
</evidence>
<evidence type="ECO:0000259" key="17">
    <source>
        <dbReference type="PROSITE" id="PS50051"/>
    </source>
</evidence>
<dbReference type="AlphaFoldDB" id="A0A1Y1HSW1"/>
<dbReference type="PRINTS" id="PR01657">
    <property type="entry name" value="MCMFAMILY"/>
</dbReference>
<evidence type="ECO:0000256" key="12">
    <source>
        <dbReference type="ARBA" id="ARBA00042306"/>
    </source>
</evidence>
<dbReference type="SUPFAM" id="SSF52540">
    <property type="entry name" value="P-loop containing nucleoside triphosphate hydrolases"/>
    <property type="match status" value="1"/>
</dbReference>
<evidence type="ECO:0000256" key="13">
    <source>
        <dbReference type="ARBA" id="ARBA00047995"/>
    </source>
</evidence>
<dbReference type="InterPro" id="IPR003593">
    <property type="entry name" value="AAA+_ATPase"/>
</dbReference>
<dbReference type="CDD" id="cd22247">
    <property type="entry name" value="MCM8_WHD"/>
    <property type="match status" value="1"/>
</dbReference>
<dbReference type="STRING" id="105231.A0A1Y1HSW1"/>
<dbReference type="Gene3D" id="2.20.28.10">
    <property type="match status" value="1"/>
</dbReference>
<dbReference type="InterPro" id="IPR031327">
    <property type="entry name" value="MCM"/>
</dbReference>
<dbReference type="InterPro" id="IPR001208">
    <property type="entry name" value="MCM_dom"/>
</dbReference>
<keyword evidence="8 15" id="KW-0067">ATP-binding</keyword>
<keyword evidence="11" id="KW-0539">Nucleus</keyword>
<keyword evidence="10" id="KW-0234">DNA repair</keyword>
<dbReference type="Gene3D" id="2.40.50.140">
    <property type="entry name" value="Nucleic acid-binding proteins"/>
    <property type="match status" value="1"/>
</dbReference>
<evidence type="ECO:0000256" key="2">
    <source>
        <dbReference type="ARBA" id="ARBA00008010"/>
    </source>
</evidence>
<dbReference type="Gene3D" id="3.40.50.300">
    <property type="entry name" value="P-loop containing nucleotide triphosphate hydrolases"/>
    <property type="match status" value="1"/>
</dbReference>
<organism evidence="18 19">
    <name type="scientific">Klebsormidium nitens</name>
    <name type="common">Green alga</name>
    <name type="synonym">Ulothrix nitens</name>
    <dbReference type="NCBI Taxonomy" id="105231"/>
    <lineage>
        <taxon>Eukaryota</taxon>
        <taxon>Viridiplantae</taxon>
        <taxon>Streptophyta</taxon>
        <taxon>Klebsormidiophyceae</taxon>
        <taxon>Klebsormidiales</taxon>
        <taxon>Klebsormidiaceae</taxon>
        <taxon>Klebsormidium</taxon>
    </lineage>
</organism>
<dbReference type="EMBL" id="DF237023">
    <property type="protein sequence ID" value="GAQ81203.1"/>
    <property type="molecule type" value="Genomic_DNA"/>
</dbReference>
<dbReference type="InterPro" id="IPR012340">
    <property type="entry name" value="NA-bd_OB-fold"/>
</dbReference>
<dbReference type="OMA" id="THTVDWQ"/>
<evidence type="ECO:0000256" key="1">
    <source>
        <dbReference type="ARBA" id="ARBA00004123"/>
    </source>
</evidence>
<dbReference type="InterPro" id="IPR033762">
    <property type="entry name" value="MCM_OB"/>
</dbReference>
<dbReference type="PROSITE" id="PS50051">
    <property type="entry name" value="MCM_2"/>
    <property type="match status" value="1"/>
</dbReference>
<protein>
    <recommendedName>
        <fullName evidence="14">Probable DNA helicase MCM8</fullName>
        <ecNumber evidence="3">3.6.4.12</ecNumber>
    </recommendedName>
    <alternativeName>
        <fullName evidence="12">Minichromosome maintenance 8</fullName>
    </alternativeName>
</protein>
<evidence type="ECO:0000256" key="11">
    <source>
        <dbReference type="ARBA" id="ARBA00023242"/>
    </source>
</evidence>
<evidence type="ECO:0000256" key="5">
    <source>
        <dbReference type="ARBA" id="ARBA00022763"/>
    </source>
</evidence>
<comment type="similarity">
    <text evidence="2 15">Belongs to the MCM family.</text>
</comment>
<evidence type="ECO:0000256" key="8">
    <source>
        <dbReference type="ARBA" id="ARBA00022840"/>
    </source>
</evidence>
<dbReference type="SMART" id="SM00382">
    <property type="entry name" value="AAA"/>
    <property type="match status" value="1"/>
</dbReference>
<dbReference type="SMART" id="SM00350">
    <property type="entry name" value="MCM"/>
    <property type="match status" value="1"/>
</dbReference>
<feature type="domain" description="MCM C-terminal AAA(+) ATPase" evidence="17">
    <location>
        <begin position="345"/>
        <end position="552"/>
    </location>
</feature>
<dbReference type="PANTHER" id="PTHR11630">
    <property type="entry name" value="DNA REPLICATION LICENSING FACTOR MCM FAMILY MEMBER"/>
    <property type="match status" value="1"/>
</dbReference>
<keyword evidence="4 15" id="KW-0547">Nucleotide-binding</keyword>
<dbReference type="Pfam" id="PF17207">
    <property type="entry name" value="MCM_OB"/>
    <property type="match status" value="1"/>
</dbReference>
<sequence>MEAEGCAASCQSEQQEVPTSWSMYFPQEPFNKEDRRALLIENLLLSFRTPAGKALLKNADVSGRHCVLPVDLQILSQCSDAAELTFALEFAPYEALTCLAAAAHQALVWESSASCTGPSFEDVAAEKIQVRPYNHPDSLLALRMLKAQSIGRFISVRGTVVRVSVVKPIVTGADFVCQRCETVQTCHFVDGKYEAPSNCAMDGCRGRQFLPDRESATTVNWQKIRLQEVVAYEGQEEGRIPRTVDCELTEDLVDTCVPGDVVTICGIVKVINTDLDMGGGRTKNKNQALFYLYIDAVSVTSASSQKNGADEDEDERCSAPPNALAFQPRDLEFVAKYAEEHAGDQFRQLLHSICPAIYGHELVKAGILLALFGGTRKHVRDRNRVPVRGDIHVLVVGDPGLGKSQLLQAAASVAPRGIYVCGNTTTAAGLTVAVVKDGLTGDYTFEAGAIVLADRGLCCIDEFDKMTTEHQALLEAMEQQSVSIAKAGLIASLPARTSVLAAANPVGGHYNRAKTVNENLKLAPALLSRFDLVFILLDKPDEILDQRLSEHVMSLHSKNSSRHAAAKQAVAQYAGNAPRFVDADAPLSVRLKLDSVRDADFAPLPAPLVRKYIAYARQYVFPTMSAAAVEVLQTFYLQLREHSHGADGTPITARQLESLVRLAEARARVELREEITKQDAMDVVEIMKESLYDKFTDDHGCVDFGRSSGMSQQKEAKRFLAALQRKSELQQKAVFEVNELYLLADDISLHVPDMETFIENLNTAGYLLKKGPRLYQVQSSSHGGTQRVVQSQYATQRR</sequence>
<dbReference type="Pfam" id="PF17855">
    <property type="entry name" value="MCM_lid"/>
    <property type="match status" value="1"/>
</dbReference>
<gene>
    <name evidence="18" type="ORF">KFL_000740040</name>
</gene>
<keyword evidence="19" id="KW-1185">Reference proteome</keyword>
<dbReference type="FunFam" id="2.20.28.10:FF:000007">
    <property type="entry name" value="DNA helicase MCM8 isoform X1"/>
    <property type="match status" value="1"/>
</dbReference>
<dbReference type="InterPro" id="IPR027417">
    <property type="entry name" value="P-loop_NTPase"/>
</dbReference>
<dbReference type="GO" id="GO:0042555">
    <property type="term" value="C:MCM complex"/>
    <property type="evidence" value="ECO:0000318"/>
    <property type="project" value="GO_Central"/>
</dbReference>
<keyword evidence="5" id="KW-0227">DNA damage</keyword>
<evidence type="ECO:0000256" key="14">
    <source>
        <dbReference type="ARBA" id="ARBA00069556"/>
    </source>
</evidence>
<dbReference type="GO" id="GO:0016787">
    <property type="term" value="F:hydrolase activity"/>
    <property type="evidence" value="ECO:0007669"/>
    <property type="project" value="UniProtKB-KW"/>
</dbReference>
<proteinExistence type="inferred from homology"/>
<evidence type="ECO:0000256" key="15">
    <source>
        <dbReference type="RuleBase" id="RU004070"/>
    </source>
</evidence>
<feature type="region of interest" description="Disordered" evidence="16">
    <location>
        <begin position="778"/>
        <end position="798"/>
    </location>
</feature>
<dbReference type="GO" id="GO:0000724">
    <property type="term" value="P:double-strand break repair via homologous recombination"/>
    <property type="evidence" value="ECO:0007669"/>
    <property type="project" value="UniProtKB-ARBA"/>
</dbReference>
<dbReference type="GO" id="GO:0005634">
    <property type="term" value="C:nucleus"/>
    <property type="evidence" value="ECO:0000318"/>
    <property type="project" value="GO_Central"/>
</dbReference>
<evidence type="ECO:0000256" key="7">
    <source>
        <dbReference type="ARBA" id="ARBA00022806"/>
    </source>
</evidence>
<accession>A0A1Y1HSW1</accession>
<keyword evidence="6" id="KW-0378">Hydrolase</keyword>
<evidence type="ECO:0000256" key="10">
    <source>
        <dbReference type="ARBA" id="ARBA00023204"/>
    </source>
</evidence>
<dbReference type="Pfam" id="PF00493">
    <property type="entry name" value="MCM"/>
    <property type="match status" value="1"/>
</dbReference>
<dbReference type="EC" id="3.6.4.12" evidence="3"/>
<keyword evidence="9 15" id="KW-0238">DNA-binding</keyword>
<dbReference type="GO" id="GO:0005524">
    <property type="term" value="F:ATP binding"/>
    <property type="evidence" value="ECO:0007669"/>
    <property type="project" value="UniProtKB-KW"/>
</dbReference>
<comment type="catalytic activity">
    <reaction evidence="13">
        <text>ATP + H2O = ADP + phosphate + H(+)</text>
        <dbReference type="Rhea" id="RHEA:13065"/>
        <dbReference type="ChEBI" id="CHEBI:15377"/>
        <dbReference type="ChEBI" id="CHEBI:15378"/>
        <dbReference type="ChEBI" id="CHEBI:30616"/>
        <dbReference type="ChEBI" id="CHEBI:43474"/>
        <dbReference type="ChEBI" id="CHEBI:456216"/>
        <dbReference type="EC" id="3.6.4.12"/>
    </reaction>
</comment>
<name>A0A1Y1HSW1_KLENI</name>